<keyword evidence="4" id="KW-0964">Secreted</keyword>
<protein>
    <submittedName>
        <fullName evidence="7">Uncharacterized protein</fullName>
    </submittedName>
</protein>
<comment type="subcellular location">
    <subcellularLocation>
        <location evidence="1">Secreted</location>
    </subcellularLocation>
</comment>
<evidence type="ECO:0000256" key="4">
    <source>
        <dbReference type="ARBA" id="ARBA00022525"/>
    </source>
</evidence>
<evidence type="ECO:0000256" key="2">
    <source>
        <dbReference type="ARBA" id="ARBA00005581"/>
    </source>
</evidence>
<name>A0ABU6QLS9_9FABA</name>
<keyword evidence="8" id="KW-1185">Reference proteome</keyword>
<accession>A0ABU6QLS9</accession>
<sequence>MASFSKVSLSISLLLTLILALQFNGCESGLFSKTKVEVFNRLSNGLILGLHCKDKHHDLGPQTLQPDQSWSVRFLPDLFNPVVINGLIFMLRTETEILDIINLGMSLNQVHAGTDGILIPYNASFGTKILPSKT</sequence>
<keyword evidence="5 6" id="KW-0732">Signal</keyword>
<reference evidence="7 8" key="1">
    <citation type="journal article" date="2023" name="Plants (Basel)">
        <title>Bridging the Gap: Combining Genomics and Transcriptomics Approaches to Understand Stylosanthes scabra, an Orphan Legume from the Brazilian Caatinga.</title>
        <authorList>
            <person name="Ferreira-Neto J.R.C."/>
            <person name="da Silva M.D."/>
            <person name="Binneck E."/>
            <person name="de Melo N.F."/>
            <person name="da Silva R.H."/>
            <person name="de Melo A.L.T.M."/>
            <person name="Pandolfi V."/>
            <person name="Bustamante F.O."/>
            <person name="Brasileiro-Vidal A.C."/>
            <person name="Benko-Iseppon A.M."/>
        </authorList>
    </citation>
    <scope>NUCLEOTIDE SEQUENCE [LARGE SCALE GENOMIC DNA]</scope>
    <source>
        <tissue evidence="7">Leaves</tissue>
    </source>
</reference>
<evidence type="ECO:0000313" key="7">
    <source>
        <dbReference type="EMBL" id="MED6112541.1"/>
    </source>
</evidence>
<evidence type="ECO:0000256" key="5">
    <source>
        <dbReference type="ARBA" id="ARBA00022729"/>
    </source>
</evidence>
<feature type="chain" id="PRO_5045608795" evidence="6">
    <location>
        <begin position="21"/>
        <end position="134"/>
    </location>
</feature>
<dbReference type="Pfam" id="PF05938">
    <property type="entry name" value="Self-incomp_S1"/>
    <property type="match status" value="1"/>
</dbReference>
<evidence type="ECO:0000256" key="6">
    <source>
        <dbReference type="SAM" id="SignalP"/>
    </source>
</evidence>
<proteinExistence type="inferred from homology"/>
<comment type="caution">
    <text evidence="7">The sequence shown here is derived from an EMBL/GenBank/DDBJ whole genome shotgun (WGS) entry which is preliminary data.</text>
</comment>
<dbReference type="EMBL" id="JASCZI010000584">
    <property type="protein sequence ID" value="MED6112541.1"/>
    <property type="molecule type" value="Genomic_DNA"/>
</dbReference>
<dbReference type="InterPro" id="IPR010264">
    <property type="entry name" value="Self-incomp_S1"/>
</dbReference>
<gene>
    <name evidence="7" type="ORF">PIB30_062619</name>
</gene>
<organism evidence="7 8">
    <name type="scientific">Stylosanthes scabra</name>
    <dbReference type="NCBI Taxonomy" id="79078"/>
    <lineage>
        <taxon>Eukaryota</taxon>
        <taxon>Viridiplantae</taxon>
        <taxon>Streptophyta</taxon>
        <taxon>Embryophyta</taxon>
        <taxon>Tracheophyta</taxon>
        <taxon>Spermatophyta</taxon>
        <taxon>Magnoliopsida</taxon>
        <taxon>eudicotyledons</taxon>
        <taxon>Gunneridae</taxon>
        <taxon>Pentapetalae</taxon>
        <taxon>rosids</taxon>
        <taxon>fabids</taxon>
        <taxon>Fabales</taxon>
        <taxon>Fabaceae</taxon>
        <taxon>Papilionoideae</taxon>
        <taxon>50 kb inversion clade</taxon>
        <taxon>dalbergioids sensu lato</taxon>
        <taxon>Dalbergieae</taxon>
        <taxon>Pterocarpus clade</taxon>
        <taxon>Stylosanthes</taxon>
    </lineage>
</organism>
<dbReference type="Proteomes" id="UP001341840">
    <property type="component" value="Unassembled WGS sequence"/>
</dbReference>
<comment type="similarity">
    <text evidence="2">Belongs to the plant self-incompatibility (S1) protein family.</text>
</comment>
<keyword evidence="3" id="KW-0713">Self-incompatibility</keyword>
<feature type="signal peptide" evidence="6">
    <location>
        <begin position="1"/>
        <end position="20"/>
    </location>
</feature>
<evidence type="ECO:0000256" key="1">
    <source>
        <dbReference type="ARBA" id="ARBA00004613"/>
    </source>
</evidence>
<evidence type="ECO:0000256" key="3">
    <source>
        <dbReference type="ARBA" id="ARBA00022471"/>
    </source>
</evidence>
<evidence type="ECO:0000313" key="8">
    <source>
        <dbReference type="Proteomes" id="UP001341840"/>
    </source>
</evidence>